<dbReference type="Gene3D" id="3.30.110.70">
    <property type="entry name" value="Hypothetical protein apc22750. Chain B"/>
    <property type="match status" value="1"/>
</dbReference>
<dbReference type="AlphaFoldDB" id="A0A0K6H9Y0"/>
<dbReference type="OrthoDB" id="6238104at2"/>
<dbReference type="Pfam" id="PF16358">
    <property type="entry name" value="RcsF"/>
    <property type="match status" value="1"/>
</dbReference>
<dbReference type="RefSeq" id="WP_055439529.1">
    <property type="nucleotide sequence ID" value="NZ_CYHB01000006.1"/>
</dbReference>
<dbReference type="Proteomes" id="UP000182598">
    <property type="component" value="Unassembled WGS sequence"/>
</dbReference>
<evidence type="ECO:0000313" key="2">
    <source>
        <dbReference type="Proteomes" id="UP000182598"/>
    </source>
</evidence>
<dbReference type="InterPro" id="IPR030852">
    <property type="entry name" value="RcsF"/>
</dbReference>
<evidence type="ECO:0008006" key="3">
    <source>
        <dbReference type="Google" id="ProtNLM"/>
    </source>
</evidence>
<protein>
    <recommendedName>
        <fullName evidence="3">RcsF protein</fullName>
    </recommendedName>
</protein>
<dbReference type="GO" id="GO:0035556">
    <property type="term" value="P:intracellular signal transduction"/>
    <property type="evidence" value="ECO:0007669"/>
    <property type="project" value="InterPro"/>
</dbReference>
<proteinExistence type="predicted"/>
<dbReference type="PROSITE" id="PS51257">
    <property type="entry name" value="PROKAR_LIPOPROTEIN"/>
    <property type="match status" value="1"/>
</dbReference>
<keyword evidence="2" id="KW-1185">Reference proteome</keyword>
<evidence type="ECO:0000313" key="1">
    <source>
        <dbReference type="EMBL" id="CUA87696.1"/>
    </source>
</evidence>
<sequence>MKIISVVIVIFALLGCTMKQSNELDLNIAAADSVEFMRPYELSRTDVSVISLGDVEGRSCQANIFDDKPSQEKAIVLLKIAAAKVSANRVVLRACREEKTDSCRASWVCYGQALQVEPLR</sequence>
<organism evidence="1 2">
    <name type="scientific">Pseudidiomarina woesei</name>
    <dbReference type="NCBI Taxonomy" id="1381080"/>
    <lineage>
        <taxon>Bacteria</taxon>
        <taxon>Pseudomonadati</taxon>
        <taxon>Pseudomonadota</taxon>
        <taxon>Gammaproteobacteria</taxon>
        <taxon>Alteromonadales</taxon>
        <taxon>Idiomarinaceae</taxon>
        <taxon>Pseudidiomarina</taxon>
    </lineage>
</organism>
<dbReference type="GO" id="GO:0009279">
    <property type="term" value="C:cell outer membrane"/>
    <property type="evidence" value="ECO:0007669"/>
    <property type="project" value="InterPro"/>
</dbReference>
<accession>A0A0K6H9Y0</accession>
<dbReference type="EMBL" id="CYHB01000006">
    <property type="protein sequence ID" value="CUA87696.1"/>
    <property type="molecule type" value="Genomic_DNA"/>
</dbReference>
<name>A0A0K6H9Y0_9GAMM</name>
<gene>
    <name evidence="1" type="ORF">Ga0061064_1876</name>
</gene>
<reference evidence="2" key="1">
    <citation type="submission" date="2015-08" db="EMBL/GenBank/DDBJ databases">
        <authorList>
            <person name="Varghese N."/>
        </authorList>
    </citation>
    <scope>NUCLEOTIDE SEQUENCE [LARGE SCALE GENOMIC DNA]</scope>
    <source>
        <strain evidence="2">DSM 27808</strain>
    </source>
</reference>